<proteinExistence type="predicted"/>
<keyword evidence="6" id="KW-1015">Disulfide bond</keyword>
<dbReference type="EC" id="1.8.3.2" evidence="2"/>
<dbReference type="GO" id="GO:0016971">
    <property type="term" value="F:flavin-dependent sulfhydryl oxidase activity"/>
    <property type="evidence" value="ECO:0007669"/>
    <property type="project" value="InterPro"/>
</dbReference>
<evidence type="ECO:0000256" key="5">
    <source>
        <dbReference type="ARBA" id="ARBA00023002"/>
    </source>
</evidence>
<sequence>MNISRNNHLNSGPKLFGPGNWHSLHLMAANANTTETKKSVLWFIKILSNNFYCLKCKEDFLEYIKKDNPSLYINQKEGLFYWSYNFHNSVNKKLNKPIMSYEEAKKLYFSPEVCVEHCFEEESEELPTIFQKEIIEHKNLNDFKVQKVIPKDNQKKKISKIEAYIK</sequence>
<dbReference type="Pfam" id="PF04777">
    <property type="entry name" value="Evr1_Alr"/>
    <property type="match status" value="1"/>
</dbReference>
<evidence type="ECO:0000256" key="4">
    <source>
        <dbReference type="ARBA" id="ARBA00022827"/>
    </source>
</evidence>
<protein>
    <recommendedName>
        <fullName evidence="2">thiol oxidase</fullName>
        <ecNumber evidence="2">1.8.3.2</ecNumber>
    </recommendedName>
</protein>
<dbReference type="InterPro" id="IPR017905">
    <property type="entry name" value="ERV/ALR_sulphydryl_oxidase"/>
</dbReference>
<dbReference type="PROSITE" id="PS51324">
    <property type="entry name" value="ERV_ALR"/>
    <property type="match status" value="1"/>
</dbReference>
<keyword evidence="4" id="KW-0274">FAD</keyword>
<evidence type="ECO:0000256" key="1">
    <source>
        <dbReference type="ARBA" id="ARBA00001974"/>
    </source>
</evidence>
<comment type="cofactor">
    <cofactor evidence="1">
        <name>FAD</name>
        <dbReference type="ChEBI" id="CHEBI:57692"/>
    </cofactor>
</comment>
<reference evidence="8" key="1">
    <citation type="journal article" date="2020" name="Nature">
        <title>Giant virus diversity and host interactions through global metagenomics.</title>
        <authorList>
            <person name="Schulz F."/>
            <person name="Roux S."/>
            <person name="Paez-Espino D."/>
            <person name="Jungbluth S."/>
            <person name="Walsh D.A."/>
            <person name="Denef V.J."/>
            <person name="McMahon K.D."/>
            <person name="Konstantinidis K.T."/>
            <person name="Eloe-Fadrosh E.A."/>
            <person name="Kyrpides N.C."/>
            <person name="Woyke T."/>
        </authorList>
    </citation>
    <scope>NUCLEOTIDE SEQUENCE</scope>
    <source>
        <strain evidence="8">GVMAG-S-1021933-23</strain>
    </source>
</reference>
<dbReference type="GO" id="GO:0050660">
    <property type="term" value="F:flavin adenine dinucleotide binding"/>
    <property type="evidence" value="ECO:0007669"/>
    <property type="project" value="TreeGrafter"/>
</dbReference>
<keyword evidence="3" id="KW-0285">Flavoprotein</keyword>
<name>A0A6C0AG00_9ZZZZ</name>
<dbReference type="PANTHER" id="PTHR12645:SF0">
    <property type="entry name" value="FAD-LINKED SULFHYDRYL OXIDASE ALR"/>
    <property type="match status" value="1"/>
</dbReference>
<evidence type="ECO:0000256" key="2">
    <source>
        <dbReference type="ARBA" id="ARBA00012512"/>
    </source>
</evidence>
<dbReference type="AlphaFoldDB" id="A0A6C0AG00"/>
<evidence type="ECO:0000256" key="6">
    <source>
        <dbReference type="ARBA" id="ARBA00023157"/>
    </source>
</evidence>
<dbReference type="GO" id="GO:0005739">
    <property type="term" value="C:mitochondrion"/>
    <property type="evidence" value="ECO:0007669"/>
    <property type="project" value="TreeGrafter"/>
</dbReference>
<dbReference type="PANTHER" id="PTHR12645">
    <property type="entry name" value="ALR/ERV"/>
    <property type="match status" value="1"/>
</dbReference>
<dbReference type="EMBL" id="MN740596">
    <property type="protein sequence ID" value="QHS78305.1"/>
    <property type="molecule type" value="Genomic_DNA"/>
</dbReference>
<dbReference type="SUPFAM" id="SSF69000">
    <property type="entry name" value="FAD-dependent thiol oxidase"/>
    <property type="match status" value="1"/>
</dbReference>
<evidence type="ECO:0000313" key="8">
    <source>
        <dbReference type="EMBL" id="QHS78305.1"/>
    </source>
</evidence>
<accession>A0A6C0AG00</accession>
<dbReference type="Gene3D" id="1.20.120.310">
    <property type="entry name" value="ERV/ALR sulfhydryl oxidase domain"/>
    <property type="match status" value="1"/>
</dbReference>
<keyword evidence="5" id="KW-0560">Oxidoreductase</keyword>
<feature type="domain" description="ERV/ALR sulfhydryl oxidase" evidence="7">
    <location>
        <begin position="9"/>
        <end position="108"/>
    </location>
</feature>
<evidence type="ECO:0000259" key="7">
    <source>
        <dbReference type="PROSITE" id="PS51324"/>
    </source>
</evidence>
<dbReference type="InterPro" id="IPR036774">
    <property type="entry name" value="ERV/ALR_sulphydryl_oxid_sf"/>
</dbReference>
<evidence type="ECO:0000256" key="3">
    <source>
        <dbReference type="ARBA" id="ARBA00022630"/>
    </source>
</evidence>
<dbReference type="InterPro" id="IPR039799">
    <property type="entry name" value="ALR/ERV"/>
</dbReference>
<organism evidence="8">
    <name type="scientific">viral metagenome</name>
    <dbReference type="NCBI Taxonomy" id="1070528"/>
    <lineage>
        <taxon>unclassified sequences</taxon>
        <taxon>metagenomes</taxon>
        <taxon>organismal metagenomes</taxon>
    </lineage>
</organism>